<dbReference type="GO" id="GO:0005737">
    <property type="term" value="C:cytoplasm"/>
    <property type="evidence" value="ECO:0007669"/>
    <property type="project" value="TreeGrafter"/>
</dbReference>
<dbReference type="PROSITE" id="PS51186">
    <property type="entry name" value="GNAT"/>
    <property type="match status" value="1"/>
</dbReference>
<dbReference type="Proteomes" id="UP000184048">
    <property type="component" value="Unassembled WGS sequence"/>
</dbReference>
<dbReference type="EMBL" id="FQUU01000002">
    <property type="protein sequence ID" value="SHE57981.1"/>
    <property type="molecule type" value="Genomic_DNA"/>
</dbReference>
<dbReference type="SUPFAM" id="SSF55729">
    <property type="entry name" value="Acyl-CoA N-acyltransferases (Nat)"/>
    <property type="match status" value="1"/>
</dbReference>
<dbReference type="OrthoDB" id="9811523at2"/>
<dbReference type="PANTHER" id="PTHR43792">
    <property type="entry name" value="GNAT FAMILY, PUTATIVE (AFU_ORTHOLOGUE AFUA_3G00765)-RELATED-RELATED"/>
    <property type="match status" value="1"/>
</dbReference>
<dbReference type="STRING" id="1121884.SAMN02745131_00713"/>
<feature type="domain" description="N-acetyltransferase" evidence="1">
    <location>
        <begin position="22"/>
        <end position="175"/>
    </location>
</feature>
<keyword evidence="2" id="KW-0808">Transferase</keyword>
<sequence>MFPELFTQRLVLQEILRADQPFIFEGLSHPDVIPFYGVSYNSLEATSVQMEWYTQMMEKGTGISWKIVDKASAKPMGVISVYHYKIEHNRAELGFWLLPAYWKRGFMKEAMQAVIDYWQHEKGIHRLEAFVEAGNNSSMQSLERMCFTHEGTMQDCEVKNGRYISLHIYSLLTPDELNS</sequence>
<proteinExistence type="predicted"/>
<dbReference type="InterPro" id="IPR016181">
    <property type="entry name" value="Acyl_CoA_acyltransferase"/>
</dbReference>
<dbReference type="AlphaFoldDB" id="A0A1M4UMJ5"/>
<organism evidence="2 3">
    <name type="scientific">Flavisolibacter ginsengisoli DSM 18119</name>
    <dbReference type="NCBI Taxonomy" id="1121884"/>
    <lineage>
        <taxon>Bacteria</taxon>
        <taxon>Pseudomonadati</taxon>
        <taxon>Bacteroidota</taxon>
        <taxon>Chitinophagia</taxon>
        <taxon>Chitinophagales</taxon>
        <taxon>Chitinophagaceae</taxon>
        <taxon>Flavisolibacter</taxon>
    </lineage>
</organism>
<evidence type="ECO:0000313" key="3">
    <source>
        <dbReference type="Proteomes" id="UP000184048"/>
    </source>
</evidence>
<dbReference type="RefSeq" id="WP_072833853.1">
    <property type="nucleotide sequence ID" value="NZ_FQUU01000002.1"/>
</dbReference>
<evidence type="ECO:0000313" key="2">
    <source>
        <dbReference type="EMBL" id="SHE57981.1"/>
    </source>
</evidence>
<accession>A0A1M4UMJ5</accession>
<reference evidence="2 3" key="1">
    <citation type="submission" date="2016-11" db="EMBL/GenBank/DDBJ databases">
        <authorList>
            <person name="Jaros S."/>
            <person name="Januszkiewicz K."/>
            <person name="Wedrychowicz H."/>
        </authorList>
    </citation>
    <scope>NUCLEOTIDE SEQUENCE [LARGE SCALE GENOMIC DNA]</scope>
    <source>
        <strain evidence="2 3">DSM 18119</strain>
    </source>
</reference>
<dbReference type="PANTHER" id="PTHR43792:SF9">
    <property type="entry name" value="RIBOSOMAL-PROTEIN-ALANINE ACETYLTRANSFERASE"/>
    <property type="match status" value="1"/>
</dbReference>
<evidence type="ECO:0000259" key="1">
    <source>
        <dbReference type="PROSITE" id="PS51186"/>
    </source>
</evidence>
<dbReference type="Pfam" id="PF13302">
    <property type="entry name" value="Acetyltransf_3"/>
    <property type="match status" value="1"/>
</dbReference>
<name>A0A1M4UMJ5_9BACT</name>
<gene>
    <name evidence="2" type="ORF">SAMN02745131_00713</name>
</gene>
<protein>
    <submittedName>
        <fullName evidence="2">Ribosomal-protein-alanine N-acetyltransferase</fullName>
    </submittedName>
</protein>
<dbReference type="InterPro" id="IPR051531">
    <property type="entry name" value="N-acetyltransferase"/>
</dbReference>
<dbReference type="InterPro" id="IPR000182">
    <property type="entry name" value="GNAT_dom"/>
</dbReference>
<keyword evidence="3" id="KW-1185">Reference proteome</keyword>
<dbReference type="Gene3D" id="3.40.630.30">
    <property type="match status" value="1"/>
</dbReference>
<dbReference type="GO" id="GO:0008999">
    <property type="term" value="F:protein-N-terminal-alanine acetyltransferase activity"/>
    <property type="evidence" value="ECO:0007669"/>
    <property type="project" value="TreeGrafter"/>
</dbReference>